<feature type="binding site" evidence="3">
    <location>
        <position position="147"/>
    </location>
    <ligand>
        <name>a divalent metal cation</name>
        <dbReference type="ChEBI" id="CHEBI:60240"/>
    </ligand>
</feature>
<dbReference type="AlphaFoldDB" id="A0A117UX71"/>
<comment type="caution">
    <text evidence="5">The sequence shown here is derived from an EMBL/GenBank/DDBJ whole genome shotgun (WGS) entry which is preliminary data.</text>
</comment>
<dbReference type="GO" id="GO:0005509">
    <property type="term" value="F:calcium ion binding"/>
    <property type="evidence" value="ECO:0007669"/>
    <property type="project" value="TreeGrafter"/>
</dbReference>
<dbReference type="InterPro" id="IPR005511">
    <property type="entry name" value="SMP-30"/>
</dbReference>
<dbReference type="InterPro" id="IPR013658">
    <property type="entry name" value="SGL"/>
</dbReference>
<feature type="domain" description="SMP-30/Gluconolactonase/LRE-like region" evidence="4">
    <location>
        <begin position="13"/>
        <end position="254"/>
    </location>
</feature>
<sequence>MQIAKLEVPRCLVGEGPVWDVGSGLLFWIDILGRKVHKLDPVTGLTRTWEVPGIIGSMALRESGGAIVALANGVYALDFDSGACTLIASSPDLDDQVQLADGKVDRRGRFIVGSSDRSMKDARGKLYVLEPGASQLRVIDEGITLSNGPCWSPDNATFYHADSIRNEIYAYDYDIETAAVSNRRPFAGTAELGGIPDGATVDTLGGVWSAICEGGKLVRFLADGSIDRIIDMPVRLPGSVMFGGAGLDRLFVPSLDPSFMGRANDPLDGATFVIDGLGFTGLPEPRFAG</sequence>
<evidence type="ECO:0000256" key="3">
    <source>
        <dbReference type="PIRSR" id="PIRSR605511-2"/>
    </source>
</evidence>
<evidence type="ECO:0000259" key="4">
    <source>
        <dbReference type="Pfam" id="PF08450"/>
    </source>
</evidence>
<dbReference type="SUPFAM" id="SSF63829">
    <property type="entry name" value="Calcium-dependent phosphotriesterase"/>
    <property type="match status" value="1"/>
</dbReference>
<keyword evidence="6" id="KW-1185">Reference proteome</keyword>
<dbReference type="STRING" id="1117702.AQZ52_04385"/>
<evidence type="ECO:0000256" key="1">
    <source>
        <dbReference type="ARBA" id="ARBA00008853"/>
    </source>
</evidence>
<protein>
    <recommendedName>
        <fullName evidence="4">SMP-30/Gluconolactonase/LRE-like region domain-containing protein</fullName>
    </recommendedName>
</protein>
<dbReference type="Proteomes" id="UP000058012">
    <property type="component" value="Unassembled WGS sequence"/>
</dbReference>
<accession>A0A117UX71</accession>
<evidence type="ECO:0000313" key="5">
    <source>
        <dbReference type="EMBL" id="KUR72490.1"/>
    </source>
</evidence>
<keyword evidence="3" id="KW-0862">Zinc</keyword>
<dbReference type="PRINTS" id="PR01790">
    <property type="entry name" value="SMP30FAMILY"/>
</dbReference>
<feature type="binding site" evidence="3">
    <location>
        <position position="197"/>
    </location>
    <ligand>
        <name>a divalent metal cation</name>
        <dbReference type="ChEBI" id="CHEBI:60240"/>
    </ligand>
</feature>
<dbReference type="OrthoDB" id="2633250at2"/>
<dbReference type="GO" id="GO:0019853">
    <property type="term" value="P:L-ascorbic acid biosynthetic process"/>
    <property type="evidence" value="ECO:0007669"/>
    <property type="project" value="TreeGrafter"/>
</dbReference>
<dbReference type="Pfam" id="PF08450">
    <property type="entry name" value="SGL"/>
    <property type="match status" value="1"/>
</dbReference>
<feature type="binding site" evidence="3">
    <location>
        <position position="15"/>
    </location>
    <ligand>
        <name>a divalent metal cation</name>
        <dbReference type="ChEBI" id="CHEBI:60240"/>
    </ligand>
</feature>
<organism evidence="5 6">
    <name type="scientific">Novosphingobium fuchskuhlense</name>
    <dbReference type="NCBI Taxonomy" id="1117702"/>
    <lineage>
        <taxon>Bacteria</taxon>
        <taxon>Pseudomonadati</taxon>
        <taxon>Pseudomonadota</taxon>
        <taxon>Alphaproteobacteria</taxon>
        <taxon>Sphingomonadales</taxon>
        <taxon>Sphingomonadaceae</taxon>
        <taxon>Novosphingobium</taxon>
    </lineage>
</organism>
<dbReference type="PANTHER" id="PTHR10907:SF47">
    <property type="entry name" value="REGUCALCIN"/>
    <property type="match status" value="1"/>
</dbReference>
<name>A0A117UX71_9SPHN</name>
<evidence type="ECO:0000256" key="2">
    <source>
        <dbReference type="PIRSR" id="PIRSR605511-1"/>
    </source>
</evidence>
<dbReference type="Gene3D" id="2.120.10.30">
    <property type="entry name" value="TolB, C-terminal domain"/>
    <property type="match status" value="1"/>
</dbReference>
<feature type="active site" description="Proton donor/acceptor" evidence="2">
    <location>
        <position position="197"/>
    </location>
</feature>
<gene>
    <name evidence="5" type="ORF">AQZ52_04385</name>
</gene>
<proteinExistence type="inferred from homology"/>
<comment type="similarity">
    <text evidence="1">Belongs to the SMP-30/CGR1 family.</text>
</comment>
<comment type="cofactor">
    <cofactor evidence="3">
        <name>Zn(2+)</name>
        <dbReference type="ChEBI" id="CHEBI:29105"/>
    </cofactor>
    <text evidence="3">Binds 1 divalent metal cation per subunit.</text>
</comment>
<dbReference type="GO" id="GO:0004341">
    <property type="term" value="F:gluconolactonase activity"/>
    <property type="evidence" value="ECO:0007669"/>
    <property type="project" value="TreeGrafter"/>
</dbReference>
<evidence type="ECO:0000313" key="6">
    <source>
        <dbReference type="Proteomes" id="UP000058012"/>
    </source>
</evidence>
<keyword evidence="3" id="KW-0479">Metal-binding</keyword>
<dbReference type="EMBL" id="LLZS01000003">
    <property type="protein sequence ID" value="KUR72490.1"/>
    <property type="molecule type" value="Genomic_DNA"/>
</dbReference>
<dbReference type="InterPro" id="IPR011042">
    <property type="entry name" value="6-blade_b-propeller_TolB-like"/>
</dbReference>
<dbReference type="RefSeq" id="WP_067906709.1">
    <property type="nucleotide sequence ID" value="NZ_KQ954244.1"/>
</dbReference>
<dbReference type="PANTHER" id="PTHR10907">
    <property type="entry name" value="REGUCALCIN"/>
    <property type="match status" value="1"/>
</dbReference>
<reference evidence="5 6" key="1">
    <citation type="submission" date="2015-10" db="EMBL/GenBank/DDBJ databases">
        <title>Draft genome sequence of Novosphingobium fuchskuhlense DSM 25065 isolated from a surface water sample of the southwest basin of Lake Grosse Fuchskuhle.</title>
        <authorList>
            <person name="Ruckert C."/>
            <person name="Winkler A."/>
            <person name="Glaeser J."/>
            <person name="Grossart H.-P."/>
            <person name="Kalinowski J."/>
            <person name="Glaeser S."/>
        </authorList>
    </citation>
    <scope>NUCLEOTIDE SEQUENCE [LARGE SCALE GENOMIC DNA]</scope>
    <source>
        <strain evidence="5 6">FNE08-7</strain>
    </source>
</reference>